<keyword evidence="8 12" id="KW-0067">ATP-binding</keyword>
<dbReference type="Gene3D" id="3.40.50.300">
    <property type="entry name" value="P-loop containing nucleotide triphosphate hydrolases"/>
    <property type="match status" value="1"/>
</dbReference>
<dbReference type="PANTHER" id="PTHR10344:SF4">
    <property type="entry name" value="UMP-CMP KINASE 2, MITOCHONDRIAL"/>
    <property type="match status" value="1"/>
</dbReference>
<evidence type="ECO:0000313" key="14">
    <source>
        <dbReference type="EMBL" id="MTD93102.1"/>
    </source>
</evidence>
<evidence type="ECO:0000256" key="3">
    <source>
        <dbReference type="ARBA" id="ARBA00017144"/>
    </source>
</evidence>
<feature type="domain" description="Thymidylate kinase-like" evidence="13">
    <location>
        <begin position="8"/>
        <end position="204"/>
    </location>
</feature>
<comment type="caution">
    <text evidence="14">The sequence shown here is derived from an EMBL/GenBank/DDBJ whole genome shotgun (WGS) entry which is preliminary data.</text>
</comment>
<dbReference type="EC" id="2.7.4.9" evidence="2 12"/>
<dbReference type="CDD" id="cd01672">
    <property type="entry name" value="TMPK"/>
    <property type="match status" value="1"/>
</dbReference>
<protein>
    <recommendedName>
        <fullName evidence="3 12">Thymidylate kinase</fullName>
        <ecNumber evidence="2 12">2.7.4.9</ecNumber>
    </recommendedName>
    <alternativeName>
        <fullName evidence="9 12">dTMP kinase</fullName>
    </alternativeName>
</protein>
<gene>
    <name evidence="12" type="primary">tmk</name>
    <name evidence="14" type="ORF">GIW81_01995</name>
</gene>
<sequence>MLGKFITFEGGEGSGKSTQARLLSEQLWRVGVHTFITREPGGSPFAEALRQVILDPNMPPHSALSEALLFYAARADHLDNTVRPALNSGLWVICDRFIDSTRVYQGIAGGLPGEVIDTLNEMIVSPTYPDLTIILDVPAELGLGRAHSRRVDKVNPDTEADAYEKRDLAFHWKLRDAFREIARAEPQRCVLIDAGLDERVVFSEVWRAVQTRLFALAR</sequence>
<evidence type="ECO:0000256" key="10">
    <source>
        <dbReference type="ARBA" id="ARBA00048743"/>
    </source>
</evidence>
<evidence type="ECO:0000256" key="1">
    <source>
        <dbReference type="ARBA" id="ARBA00009776"/>
    </source>
</evidence>
<evidence type="ECO:0000256" key="5">
    <source>
        <dbReference type="ARBA" id="ARBA00022727"/>
    </source>
</evidence>
<dbReference type="FunFam" id="3.40.50.300:FF:000225">
    <property type="entry name" value="Thymidylate kinase"/>
    <property type="match status" value="1"/>
</dbReference>
<organism evidence="14 15">
    <name type="scientific">Hyphomicrobium album</name>
    <dbReference type="NCBI Taxonomy" id="2665159"/>
    <lineage>
        <taxon>Bacteria</taxon>
        <taxon>Pseudomonadati</taxon>
        <taxon>Pseudomonadota</taxon>
        <taxon>Alphaproteobacteria</taxon>
        <taxon>Hyphomicrobiales</taxon>
        <taxon>Hyphomicrobiaceae</taxon>
        <taxon>Hyphomicrobium</taxon>
    </lineage>
</organism>
<comment type="function">
    <text evidence="11 12">Phosphorylation of dTMP to form dTDP in both de novo and salvage pathways of dTTP synthesis.</text>
</comment>
<evidence type="ECO:0000259" key="13">
    <source>
        <dbReference type="Pfam" id="PF02223"/>
    </source>
</evidence>
<evidence type="ECO:0000256" key="6">
    <source>
        <dbReference type="ARBA" id="ARBA00022741"/>
    </source>
</evidence>
<dbReference type="InterPro" id="IPR027417">
    <property type="entry name" value="P-loop_NTPase"/>
</dbReference>
<keyword evidence="4 12" id="KW-0808">Transferase</keyword>
<dbReference type="Pfam" id="PF02223">
    <property type="entry name" value="Thymidylate_kin"/>
    <property type="match status" value="1"/>
</dbReference>
<feature type="binding site" evidence="12">
    <location>
        <begin position="10"/>
        <end position="17"/>
    </location>
    <ligand>
        <name>ATP</name>
        <dbReference type="ChEBI" id="CHEBI:30616"/>
    </ligand>
</feature>
<evidence type="ECO:0000256" key="9">
    <source>
        <dbReference type="ARBA" id="ARBA00029962"/>
    </source>
</evidence>
<accession>A0A6I3KHF6</accession>
<dbReference type="InterPro" id="IPR018094">
    <property type="entry name" value="Thymidylate_kinase"/>
</dbReference>
<dbReference type="GO" id="GO:0006235">
    <property type="term" value="P:dTTP biosynthetic process"/>
    <property type="evidence" value="ECO:0007669"/>
    <property type="project" value="UniProtKB-UniRule"/>
</dbReference>
<dbReference type="GO" id="GO:0005829">
    <property type="term" value="C:cytosol"/>
    <property type="evidence" value="ECO:0007669"/>
    <property type="project" value="TreeGrafter"/>
</dbReference>
<keyword evidence="15" id="KW-1185">Reference proteome</keyword>
<evidence type="ECO:0000256" key="12">
    <source>
        <dbReference type="HAMAP-Rule" id="MF_00165"/>
    </source>
</evidence>
<dbReference type="HAMAP" id="MF_00165">
    <property type="entry name" value="Thymidylate_kinase"/>
    <property type="match status" value="1"/>
</dbReference>
<dbReference type="GO" id="GO:0006233">
    <property type="term" value="P:dTDP biosynthetic process"/>
    <property type="evidence" value="ECO:0007669"/>
    <property type="project" value="InterPro"/>
</dbReference>
<dbReference type="NCBIfam" id="TIGR00041">
    <property type="entry name" value="DTMP_kinase"/>
    <property type="match status" value="1"/>
</dbReference>
<name>A0A6I3KHF6_9HYPH</name>
<dbReference type="EMBL" id="WMBQ01000001">
    <property type="protein sequence ID" value="MTD93102.1"/>
    <property type="molecule type" value="Genomic_DNA"/>
</dbReference>
<dbReference type="SUPFAM" id="SSF52540">
    <property type="entry name" value="P-loop containing nucleoside triphosphate hydrolases"/>
    <property type="match status" value="1"/>
</dbReference>
<evidence type="ECO:0000256" key="7">
    <source>
        <dbReference type="ARBA" id="ARBA00022777"/>
    </source>
</evidence>
<dbReference type="AlphaFoldDB" id="A0A6I3KHF6"/>
<dbReference type="GO" id="GO:0005524">
    <property type="term" value="F:ATP binding"/>
    <property type="evidence" value="ECO:0007669"/>
    <property type="project" value="UniProtKB-UniRule"/>
</dbReference>
<dbReference type="GO" id="GO:0006227">
    <property type="term" value="P:dUDP biosynthetic process"/>
    <property type="evidence" value="ECO:0007669"/>
    <property type="project" value="TreeGrafter"/>
</dbReference>
<evidence type="ECO:0000256" key="4">
    <source>
        <dbReference type="ARBA" id="ARBA00022679"/>
    </source>
</evidence>
<comment type="catalytic activity">
    <reaction evidence="10 12">
        <text>dTMP + ATP = dTDP + ADP</text>
        <dbReference type="Rhea" id="RHEA:13517"/>
        <dbReference type="ChEBI" id="CHEBI:30616"/>
        <dbReference type="ChEBI" id="CHEBI:58369"/>
        <dbReference type="ChEBI" id="CHEBI:63528"/>
        <dbReference type="ChEBI" id="CHEBI:456216"/>
        <dbReference type="EC" id="2.7.4.9"/>
    </reaction>
</comment>
<evidence type="ECO:0000256" key="2">
    <source>
        <dbReference type="ARBA" id="ARBA00012980"/>
    </source>
</evidence>
<dbReference type="PROSITE" id="PS01331">
    <property type="entry name" value="THYMIDYLATE_KINASE"/>
    <property type="match status" value="1"/>
</dbReference>
<evidence type="ECO:0000313" key="15">
    <source>
        <dbReference type="Proteomes" id="UP000440694"/>
    </source>
</evidence>
<evidence type="ECO:0000256" key="11">
    <source>
        <dbReference type="ARBA" id="ARBA00057735"/>
    </source>
</evidence>
<keyword evidence="7 12" id="KW-0418">Kinase</keyword>
<dbReference type="Proteomes" id="UP000440694">
    <property type="component" value="Unassembled WGS sequence"/>
</dbReference>
<comment type="similarity">
    <text evidence="1 12">Belongs to the thymidylate kinase family.</text>
</comment>
<keyword evidence="6 12" id="KW-0547">Nucleotide-binding</keyword>
<evidence type="ECO:0000256" key="8">
    <source>
        <dbReference type="ARBA" id="ARBA00022840"/>
    </source>
</evidence>
<keyword evidence="5 12" id="KW-0545">Nucleotide biosynthesis</keyword>
<dbReference type="GO" id="GO:0004798">
    <property type="term" value="F:dTMP kinase activity"/>
    <property type="evidence" value="ECO:0007669"/>
    <property type="project" value="UniProtKB-UniRule"/>
</dbReference>
<reference evidence="14 15" key="1">
    <citation type="submission" date="2019-11" db="EMBL/GenBank/DDBJ databases">
        <title>Identification of a novel strain.</title>
        <authorList>
            <person name="Xu Q."/>
            <person name="Wang G."/>
        </authorList>
    </citation>
    <scope>NUCLEOTIDE SEQUENCE [LARGE SCALE GENOMIC DNA]</scope>
    <source>
        <strain evidence="15">xq</strain>
    </source>
</reference>
<dbReference type="InterPro" id="IPR018095">
    <property type="entry name" value="Thymidylate_kin_CS"/>
</dbReference>
<proteinExistence type="inferred from homology"/>
<dbReference type="PANTHER" id="PTHR10344">
    <property type="entry name" value="THYMIDYLATE KINASE"/>
    <property type="match status" value="1"/>
</dbReference>
<dbReference type="InterPro" id="IPR039430">
    <property type="entry name" value="Thymidylate_kin-like_dom"/>
</dbReference>